<gene>
    <name evidence="8" type="ORF">PQG45_04040</name>
</gene>
<organism evidence="8 9">
    <name type="scientific">Aquirufa regiilacus</name>
    <dbReference type="NCBI Taxonomy" id="3024868"/>
    <lineage>
        <taxon>Bacteria</taxon>
        <taxon>Pseudomonadati</taxon>
        <taxon>Bacteroidota</taxon>
        <taxon>Cytophagia</taxon>
        <taxon>Cytophagales</taxon>
        <taxon>Flectobacillaceae</taxon>
        <taxon>Aquirufa</taxon>
    </lineage>
</organism>
<evidence type="ECO:0000256" key="4">
    <source>
        <dbReference type="ARBA" id="ARBA00023136"/>
    </source>
</evidence>
<comment type="caution">
    <text evidence="8">The sequence shown here is derived from an EMBL/GenBank/DDBJ whole genome shotgun (WGS) entry which is preliminary data.</text>
</comment>
<dbReference type="InterPro" id="IPR010827">
    <property type="entry name" value="BamA/TamA_POTRA"/>
</dbReference>
<comment type="subcellular location">
    <subcellularLocation>
        <location evidence="1">Membrane</location>
    </subcellularLocation>
</comment>
<evidence type="ECO:0000256" key="1">
    <source>
        <dbReference type="ARBA" id="ARBA00004370"/>
    </source>
</evidence>
<keyword evidence="2" id="KW-0812">Transmembrane</keyword>
<keyword evidence="3" id="KW-0732">Signal</keyword>
<protein>
    <submittedName>
        <fullName evidence="8">BamA/TamA family outer membrane protein</fullName>
    </submittedName>
</protein>
<dbReference type="InterPro" id="IPR000184">
    <property type="entry name" value="Bac_surfAg_D15"/>
</dbReference>
<dbReference type="PANTHER" id="PTHR12815:SF47">
    <property type="entry name" value="TRANSLOCATION AND ASSEMBLY MODULE SUBUNIT TAMA"/>
    <property type="match status" value="1"/>
</dbReference>
<name>A0ABU3TQR7_9BACT</name>
<dbReference type="Pfam" id="PF01103">
    <property type="entry name" value="Omp85"/>
    <property type="match status" value="1"/>
</dbReference>
<keyword evidence="4" id="KW-0472">Membrane</keyword>
<evidence type="ECO:0000256" key="5">
    <source>
        <dbReference type="ARBA" id="ARBA00023237"/>
    </source>
</evidence>
<dbReference type="PANTHER" id="PTHR12815">
    <property type="entry name" value="SORTING AND ASSEMBLY MACHINERY SAMM50 PROTEIN FAMILY MEMBER"/>
    <property type="match status" value="1"/>
</dbReference>
<evidence type="ECO:0000259" key="7">
    <source>
        <dbReference type="Pfam" id="PF07244"/>
    </source>
</evidence>
<evidence type="ECO:0000313" key="8">
    <source>
        <dbReference type="EMBL" id="MDU0808202.1"/>
    </source>
</evidence>
<dbReference type="Gene3D" id="3.10.20.310">
    <property type="entry name" value="membrane protein fhac"/>
    <property type="match status" value="2"/>
</dbReference>
<evidence type="ECO:0000256" key="3">
    <source>
        <dbReference type="ARBA" id="ARBA00022729"/>
    </source>
</evidence>
<feature type="domain" description="Bacterial surface antigen (D15)" evidence="6">
    <location>
        <begin position="414"/>
        <end position="757"/>
    </location>
</feature>
<keyword evidence="5" id="KW-0998">Cell outer membrane</keyword>
<dbReference type="RefSeq" id="WP_315575550.1">
    <property type="nucleotide sequence ID" value="NZ_JARDXH010000002.1"/>
</dbReference>
<dbReference type="Gene3D" id="2.40.160.50">
    <property type="entry name" value="membrane protein fhac: a member of the omp85/tpsb transporter family"/>
    <property type="match status" value="1"/>
</dbReference>
<dbReference type="EMBL" id="JAVNWW010000001">
    <property type="protein sequence ID" value="MDU0808202.1"/>
    <property type="molecule type" value="Genomic_DNA"/>
</dbReference>
<keyword evidence="9" id="KW-1185">Reference proteome</keyword>
<evidence type="ECO:0000259" key="6">
    <source>
        <dbReference type="Pfam" id="PF01103"/>
    </source>
</evidence>
<dbReference type="InterPro" id="IPR039910">
    <property type="entry name" value="D15-like"/>
</dbReference>
<sequence>MKKVTVVFIILLWFICQACQPLTTYRLPPSTIKNITIQGNKKVSTEELKTNISGLKESNKSFLFIRLNSFLSQKRHKKDSLGIKQASIQFFKRSPSQIDSIALNAVKSNILTYYRKNGFLSSSVKLSISGDTIYKFVNFSINEGPQSLFSLNDSLLVDNPSLALSMKDYMQSYSQIKSEKPLSIDAINQQKSSITSYFKNRGYFYFAPEVVGIYLNDLRDTTLQRVGLIYKIPATNYVNNTTRSYDRIFRFGSMKIDEASLTQEDEAQTWVKRSINSTQLKRIINFKEGDIYSLEKANQSLLNIYATDQFKTVNLTFDTTATKVYPKIELVRNNKYTFSSELGGSIFRGIPGPFLTNSLKIRQVFSYLDYIDFTGRIGFEAQTGFINTETTRKNLELNLSTTLNLPSLFIPRQFDTWKQTLTASQTQIGIGYDYIDRPEYNRTNIKLFQRYNWKKSNNQYFQLSLVDLNLLNTNYPSSPTAEAFISYLEELRLKGNNLYRSFNPSFVSSINFQYNYRSFLPSNLLISGNSLLVNLESGGTTLNFLGNKKLTFIEDHLNSNQEIQFYRYLRFNVDYRKYLLVGKHAKSQIAFKVNAGLAYAYGAENGFQLPYEKNFFIGGPSSIRAWKPRRLGPGGYNSTNNLIEQPGSMIIESSLEYRFPIVQFLGKINGALFIDAGNIWNIDHGLTNTVGNFNANTFLNEIAVGTGFGVRWDFDYFLLRLDLATKAINPANGANEKWVLPKTTWGSGENPIEFNIGIGYPF</sequence>
<proteinExistence type="predicted"/>
<feature type="domain" description="POTRA" evidence="7">
    <location>
        <begin position="31"/>
        <end position="144"/>
    </location>
</feature>
<dbReference type="Pfam" id="PF07244">
    <property type="entry name" value="POTRA"/>
    <property type="match status" value="1"/>
</dbReference>
<reference evidence="8 9" key="1">
    <citation type="submission" date="2023-09" db="EMBL/GenBank/DDBJ databases">
        <title>Aquirufa genomes.</title>
        <authorList>
            <person name="Pitt A."/>
        </authorList>
    </citation>
    <scope>NUCLEOTIDE SEQUENCE [LARGE SCALE GENOMIC DNA]</scope>
    <source>
        <strain evidence="8 9">LEOWEIH-7C</strain>
    </source>
</reference>
<accession>A0ABU3TQR7</accession>
<evidence type="ECO:0000313" key="9">
    <source>
        <dbReference type="Proteomes" id="UP001249959"/>
    </source>
</evidence>
<evidence type="ECO:0000256" key="2">
    <source>
        <dbReference type="ARBA" id="ARBA00022692"/>
    </source>
</evidence>
<dbReference type="Proteomes" id="UP001249959">
    <property type="component" value="Unassembled WGS sequence"/>
</dbReference>